<dbReference type="InterPro" id="IPR011613">
    <property type="entry name" value="GH15-like"/>
</dbReference>
<evidence type="ECO:0000313" key="5">
    <source>
        <dbReference type="Proteomes" id="UP000278143"/>
    </source>
</evidence>
<evidence type="ECO:0000313" key="4">
    <source>
        <dbReference type="EMBL" id="RKP27851.1"/>
    </source>
</evidence>
<dbReference type="Proteomes" id="UP000278143">
    <property type="component" value="Unassembled WGS sequence"/>
</dbReference>
<feature type="compositionally biased region" description="Basic and acidic residues" evidence="1">
    <location>
        <begin position="164"/>
        <end position="174"/>
    </location>
</feature>
<dbReference type="PANTHER" id="PTHR31616">
    <property type="entry name" value="TREHALASE"/>
    <property type="match status" value="1"/>
</dbReference>
<dbReference type="OrthoDB" id="406733at2759"/>
<reference evidence="5" key="1">
    <citation type="journal article" date="2018" name="Nat. Microbiol.">
        <title>Leveraging single-cell genomics to expand the fungal tree of life.</title>
        <authorList>
            <person name="Ahrendt S.R."/>
            <person name="Quandt C.A."/>
            <person name="Ciobanu D."/>
            <person name="Clum A."/>
            <person name="Salamov A."/>
            <person name="Andreopoulos B."/>
            <person name="Cheng J.F."/>
            <person name="Woyke T."/>
            <person name="Pelin A."/>
            <person name="Henrissat B."/>
            <person name="Reynolds N.K."/>
            <person name="Benny G.L."/>
            <person name="Smith M.E."/>
            <person name="James T.Y."/>
            <person name="Grigoriev I.V."/>
        </authorList>
    </citation>
    <scope>NUCLEOTIDE SEQUENCE [LARGE SCALE GENOMIC DNA]</scope>
    <source>
        <strain evidence="5">Benny S71-1</strain>
    </source>
</reference>
<feature type="region of interest" description="Disordered" evidence="1">
    <location>
        <begin position="164"/>
        <end position="184"/>
    </location>
</feature>
<dbReference type="AlphaFoldDB" id="A0A4P9Z7H1"/>
<accession>A0A4P9Z7H1</accession>
<organism evidence="4 5">
    <name type="scientific">Syncephalis pseudoplumigaleata</name>
    <dbReference type="NCBI Taxonomy" id="1712513"/>
    <lineage>
        <taxon>Eukaryota</taxon>
        <taxon>Fungi</taxon>
        <taxon>Fungi incertae sedis</taxon>
        <taxon>Zoopagomycota</taxon>
        <taxon>Zoopagomycotina</taxon>
        <taxon>Zoopagomycetes</taxon>
        <taxon>Zoopagales</taxon>
        <taxon>Piptocephalidaceae</taxon>
        <taxon>Syncephalis</taxon>
    </lineage>
</organism>
<evidence type="ECO:0000259" key="2">
    <source>
        <dbReference type="Pfam" id="PF00723"/>
    </source>
</evidence>
<dbReference type="Pfam" id="PF00723">
    <property type="entry name" value="Glyco_hydro_15"/>
    <property type="match status" value="1"/>
</dbReference>
<dbReference type="InterPro" id="IPR012341">
    <property type="entry name" value="6hp_glycosidase-like_sf"/>
</dbReference>
<dbReference type="InterPro" id="IPR045582">
    <property type="entry name" value="Trehalase-like_N"/>
</dbReference>
<dbReference type="GO" id="GO:0004553">
    <property type="term" value="F:hydrolase activity, hydrolyzing O-glycosyl compounds"/>
    <property type="evidence" value="ECO:0007669"/>
    <property type="project" value="UniProtKB-ARBA"/>
</dbReference>
<dbReference type="EMBL" id="KZ989143">
    <property type="protein sequence ID" value="RKP27851.1"/>
    <property type="molecule type" value="Genomic_DNA"/>
</dbReference>
<name>A0A4P9Z7H1_9FUNG</name>
<feature type="compositionally biased region" description="Polar residues" evidence="1">
    <location>
        <begin position="1"/>
        <end position="15"/>
    </location>
</feature>
<evidence type="ECO:0000256" key="1">
    <source>
        <dbReference type="SAM" id="MobiDB-lite"/>
    </source>
</evidence>
<keyword evidence="5" id="KW-1185">Reference proteome</keyword>
<dbReference type="PANTHER" id="PTHR31616:SF0">
    <property type="entry name" value="GLUCAN 1,4-ALPHA-GLUCOSIDASE"/>
    <property type="match status" value="1"/>
</dbReference>
<evidence type="ECO:0000259" key="3">
    <source>
        <dbReference type="Pfam" id="PF19291"/>
    </source>
</evidence>
<feature type="domain" description="Trehalase-like N-terminal" evidence="3">
    <location>
        <begin position="28"/>
        <end position="157"/>
    </location>
</feature>
<keyword evidence="4" id="KW-0378">Hydrolase</keyword>
<feature type="region of interest" description="Disordered" evidence="1">
    <location>
        <begin position="1"/>
        <end position="20"/>
    </location>
</feature>
<dbReference type="Pfam" id="PF19291">
    <property type="entry name" value="TREH_N"/>
    <property type="match status" value="1"/>
</dbReference>
<protein>
    <submittedName>
        <fullName evidence="4">Glycoside hydrolase family 15 protein</fullName>
    </submittedName>
</protein>
<gene>
    <name evidence="4" type="ORF">SYNPS1DRAFT_32338</name>
</gene>
<dbReference type="SUPFAM" id="SSF48208">
    <property type="entry name" value="Six-hairpin glycosidases"/>
    <property type="match status" value="1"/>
</dbReference>
<dbReference type="Gene3D" id="1.50.10.10">
    <property type="match status" value="1"/>
</dbReference>
<feature type="domain" description="GH15-like" evidence="2">
    <location>
        <begin position="317"/>
        <end position="705"/>
    </location>
</feature>
<dbReference type="InterPro" id="IPR008928">
    <property type="entry name" value="6-hairpin_glycosidase_sf"/>
</dbReference>
<dbReference type="GO" id="GO:0005975">
    <property type="term" value="P:carbohydrate metabolic process"/>
    <property type="evidence" value="ECO:0007669"/>
    <property type="project" value="InterPro"/>
</dbReference>
<proteinExistence type="predicted"/>
<sequence>MKDASDNGSDQTAGNRLTPGNVRVDGYLPIEEYGVIGNMRTAALCGRDGSIDLLCYPDFDSPSVFCRLLDAKKGGHFSVSPCGSSSCKQQYLLNTNVLVTRFLRKEGACQLTDYMPRPPRKAAQNTLYPWLLRHIQITRGTMKLAIECAPAFNYARDKHTARMVPDPHTEHREPNNAYERARRHSRTSDRKILFSSETLELDLRWIVRSDEDGRFPEIRWRLVEPGSGRDARLGPKAYAEVTLHEGQYLILVLREPINPRLCLPDPNREETRRMCTTTQCRALDPPLSCALAYDLLNGTIDFWLGWIGQCRYSGRWREAVERSALMLKLLVYEPSGAVVAAPTFSLPEEIGGTRNWDYRFTWIRDSSFVIYALIRIGMLGEAEAYMRFIEQRCSDANADGSLQIMYGIRGEKLLTEQVLDHMDGYRGSRPVRIGNGAYDHLQLDIYGELLDGAYLFNKFGSPISYDMWCNLRKLVNYVCDNWEREDMSIWEVRSRKRHFLYSKIMCWVAVDRGLRLSDKRVLPCPDRERWLRTRDTIYEQIQERGYNQELKCFTQSYEARDVVDAAVLIMPLVFFISPTDPRLINTIERILLPPEKGGLTANNLVYRCKWPWLMAAHDLDNVLTSHDGIAGEEGCFTMCCFWLVEALTRAGRHRHDLLLRARVMFQQLLSYANHLMLYAEEIAQGGEQLGNFPQAFTHIGMISTAYNLDRALRESHHNP</sequence>